<evidence type="ECO:0000313" key="1">
    <source>
        <dbReference type="EMBL" id="KAG2223113.1"/>
    </source>
</evidence>
<dbReference type="EMBL" id="JAEPRB010000068">
    <property type="protein sequence ID" value="KAG2223113.1"/>
    <property type="molecule type" value="Genomic_DNA"/>
</dbReference>
<dbReference type="Proteomes" id="UP000646827">
    <property type="component" value="Unassembled WGS sequence"/>
</dbReference>
<dbReference type="AlphaFoldDB" id="A0A8H7S6T0"/>
<gene>
    <name evidence="1" type="ORF">INT45_008961</name>
</gene>
<comment type="caution">
    <text evidence="1">The sequence shown here is derived from an EMBL/GenBank/DDBJ whole genome shotgun (WGS) entry which is preliminary data.</text>
</comment>
<evidence type="ECO:0000313" key="2">
    <source>
        <dbReference type="Proteomes" id="UP000646827"/>
    </source>
</evidence>
<accession>A0A8H7S6T0</accession>
<reference evidence="1 2" key="1">
    <citation type="submission" date="2020-12" db="EMBL/GenBank/DDBJ databases">
        <title>Metabolic potential, ecology and presence of endohyphal bacteria is reflected in genomic diversity of Mucoromycotina.</title>
        <authorList>
            <person name="Muszewska A."/>
            <person name="Okrasinska A."/>
            <person name="Steczkiewicz K."/>
            <person name="Drgas O."/>
            <person name="Orlowska M."/>
            <person name="Perlinska-Lenart U."/>
            <person name="Aleksandrzak-Piekarczyk T."/>
            <person name="Szatraj K."/>
            <person name="Zielenkiewicz U."/>
            <person name="Pilsyk S."/>
            <person name="Malc E."/>
            <person name="Mieczkowski P."/>
            <person name="Kruszewska J.S."/>
            <person name="Biernat P."/>
            <person name="Pawlowska J."/>
        </authorList>
    </citation>
    <scope>NUCLEOTIDE SEQUENCE [LARGE SCALE GENOMIC DNA]</scope>
    <source>
        <strain evidence="1 2">CBS 142.35</strain>
    </source>
</reference>
<sequence length="84" mass="9632">MSTTNKPEKGKKTITIKRRFDEDDDDEEKVVGTKDAKKTRTFVPTKVKLEGEASSSKEESIVDEELEVFPPELEVKIMQQKTMK</sequence>
<organism evidence="1 2">
    <name type="scientific">Circinella minor</name>
    <dbReference type="NCBI Taxonomy" id="1195481"/>
    <lineage>
        <taxon>Eukaryota</taxon>
        <taxon>Fungi</taxon>
        <taxon>Fungi incertae sedis</taxon>
        <taxon>Mucoromycota</taxon>
        <taxon>Mucoromycotina</taxon>
        <taxon>Mucoromycetes</taxon>
        <taxon>Mucorales</taxon>
        <taxon>Lichtheimiaceae</taxon>
        <taxon>Circinella</taxon>
    </lineage>
</organism>
<protein>
    <submittedName>
        <fullName evidence="1">Uncharacterized protein</fullName>
    </submittedName>
</protein>
<name>A0A8H7S6T0_9FUNG</name>
<keyword evidence="2" id="KW-1185">Reference proteome</keyword>
<proteinExistence type="predicted"/>
<dbReference type="OrthoDB" id="2301031at2759"/>